<dbReference type="AlphaFoldDB" id="A0A251SIK6"/>
<name>A0A251SIK6_HELAN</name>
<accession>A0A251SIK6</accession>
<comment type="similarity">
    <text evidence="1">Belongs to the cullin family.</text>
</comment>
<reference evidence="3 5" key="1">
    <citation type="journal article" date="2017" name="Nature">
        <title>The sunflower genome provides insights into oil metabolism, flowering and Asterid evolution.</title>
        <authorList>
            <person name="Badouin H."/>
            <person name="Gouzy J."/>
            <person name="Grassa C.J."/>
            <person name="Murat F."/>
            <person name="Staton S.E."/>
            <person name="Cottret L."/>
            <person name="Lelandais-Briere C."/>
            <person name="Owens G.L."/>
            <person name="Carrere S."/>
            <person name="Mayjonade B."/>
            <person name="Legrand L."/>
            <person name="Gill N."/>
            <person name="Kane N.C."/>
            <person name="Bowers J.E."/>
            <person name="Hubner S."/>
            <person name="Bellec A."/>
            <person name="Berard A."/>
            <person name="Berges H."/>
            <person name="Blanchet N."/>
            <person name="Boniface M.C."/>
            <person name="Brunel D."/>
            <person name="Catrice O."/>
            <person name="Chaidir N."/>
            <person name="Claudel C."/>
            <person name="Donnadieu C."/>
            <person name="Faraut T."/>
            <person name="Fievet G."/>
            <person name="Helmstetter N."/>
            <person name="King M."/>
            <person name="Knapp S.J."/>
            <person name="Lai Z."/>
            <person name="Le Paslier M.C."/>
            <person name="Lippi Y."/>
            <person name="Lorenzon L."/>
            <person name="Mandel J.R."/>
            <person name="Marage G."/>
            <person name="Marchand G."/>
            <person name="Marquand E."/>
            <person name="Bret-Mestries E."/>
            <person name="Morien E."/>
            <person name="Nambeesan S."/>
            <person name="Nguyen T."/>
            <person name="Pegot-Espagnet P."/>
            <person name="Pouilly N."/>
            <person name="Raftis F."/>
            <person name="Sallet E."/>
            <person name="Schiex T."/>
            <person name="Thomas J."/>
            <person name="Vandecasteele C."/>
            <person name="Vares D."/>
            <person name="Vear F."/>
            <person name="Vautrin S."/>
            <person name="Crespi M."/>
            <person name="Mangin B."/>
            <person name="Burke J.M."/>
            <person name="Salse J."/>
            <person name="Munos S."/>
            <person name="Vincourt P."/>
            <person name="Rieseberg L.H."/>
            <person name="Langlade N.B."/>
        </authorList>
    </citation>
    <scope>NUCLEOTIDE SEQUENCE [LARGE SCALE GENOMIC DNA]</scope>
    <source>
        <strain evidence="5">cv. SF193</strain>
        <tissue evidence="3">Leaves</tissue>
    </source>
</reference>
<dbReference type="InterPro" id="IPR001373">
    <property type="entry name" value="Cullin_N"/>
</dbReference>
<proteinExistence type="inferred from homology"/>
<evidence type="ECO:0000259" key="2">
    <source>
        <dbReference type="Pfam" id="PF00888"/>
    </source>
</evidence>
<evidence type="ECO:0000313" key="3">
    <source>
        <dbReference type="EMBL" id="KAF5769025.1"/>
    </source>
</evidence>
<gene>
    <name evidence="4" type="ORF">HannXRQ_Chr14g0442091</name>
    <name evidence="3" type="ORF">HanXRQr2_Chr14g0643401</name>
</gene>
<sequence length="77" mass="8981">MMSSEKKRIEASKHRVVVVVVDPEYADKTWKILHAIHEIFNHKGILTLSHQDLYRHAFDMVLHKHGEKLYSGLVSTM</sequence>
<reference evidence="3" key="3">
    <citation type="submission" date="2020-06" db="EMBL/GenBank/DDBJ databases">
        <title>Helianthus annuus Genome sequencing and assembly Release 2.</title>
        <authorList>
            <person name="Gouzy J."/>
            <person name="Langlade N."/>
            <person name="Munos S."/>
        </authorList>
    </citation>
    <scope>NUCLEOTIDE SEQUENCE</scope>
    <source>
        <tissue evidence="3">Leaves</tissue>
    </source>
</reference>
<dbReference type="Gene3D" id="1.20.1310.10">
    <property type="entry name" value="Cullin Repeats"/>
    <property type="match status" value="1"/>
</dbReference>
<dbReference type="OMA" id="HEIFNHK"/>
<dbReference type="EMBL" id="MNCJ02000329">
    <property type="protein sequence ID" value="KAF5769025.1"/>
    <property type="molecule type" value="Genomic_DNA"/>
</dbReference>
<dbReference type="SUPFAM" id="SSF74788">
    <property type="entry name" value="Cullin repeat-like"/>
    <property type="match status" value="1"/>
</dbReference>
<feature type="domain" description="Cullin N-terminal" evidence="2">
    <location>
        <begin position="32"/>
        <end position="75"/>
    </location>
</feature>
<dbReference type="Gramene" id="mRNA:HanXRQr2_Chr14g0643401">
    <property type="protein sequence ID" value="mRNA:HanXRQr2_Chr14g0643401"/>
    <property type="gene ID" value="HanXRQr2_Chr14g0643401"/>
</dbReference>
<reference evidence="4" key="2">
    <citation type="submission" date="2017-02" db="EMBL/GenBank/DDBJ databases">
        <title>Sunflower complete genome.</title>
        <authorList>
            <person name="Langlade N."/>
            <person name="Munos S."/>
        </authorList>
    </citation>
    <scope>NUCLEOTIDE SEQUENCE [LARGE SCALE GENOMIC DNA]</scope>
    <source>
        <tissue evidence="4">Leaves</tissue>
    </source>
</reference>
<evidence type="ECO:0000256" key="1">
    <source>
        <dbReference type="ARBA" id="ARBA00006019"/>
    </source>
</evidence>
<dbReference type="STRING" id="4232.A0A251SIK6"/>
<evidence type="ECO:0000313" key="4">
    <source>
        <dbReference type="EMBL" id="OTF98115.1"/>
    </source>
</evidence>
<dbReference type="InParanoid" id="A0A251SIK6"/>
<evidence type="ECO:0000313" key="5">
    <source>
        <dbReference type="Proteomes" id="UP000215914"/>
    </source>
</evidence>
<protein>
    <submittedName>
        <fullName evidence="3">Cullin repeat-like-containing domain superfamily</fullName>
    </submittedName>
    <submittedName>
        <fullName evidence="4">Putative cullin</fullName>
    </submittedName>
</protein>
<dbReference type="Pfam" id="PF00888">
    <property type="entry name" value="Cullin"/>
    <property type="match status" value="1"/>
</dbReference>
<dbReference type="EMBL" id="CM007903">
    <property type="protein sequence ID" value="OTF98115.1"/>
    <property type="molecule type" value="Genomic_DNA"/>
</dbReference>
<dbReference type="Proteomes" id="UP000215914">
    <property type="component" value="Chromosome 14"/>
</dbReference>
<organism evidence="4 5">
    <name type="scientific">Helianthus annuus</name>
    <name type="common">Common sunflower</name>
    <dbReference type="NCBI Taxonomy" id="4232"/>
    <lineage>
        <taxon>Eukaryota</taxon>
        <taxon>Viridiplantae</taxon>
        <taxon>Streptophyta</taxon>
        <taxon>Embryophyta</taxon>
        <taxon>Tracheophyta</taxon>
        <taxon>Spermatophyta</taxon>
        <taxon>Magnoliopsida</taxon>
        <taxon>eudicotyledons</taxon>
        <taxon>Gunneridae</taxon>
        <taxon>Pentapetalae</taxon>
        <taxon>asterids</taxon>
        <taxon>campanulids</taxon>
        <taxon>Asterales</taxon>
        <taxon>Asteraceae</taxon>
        <taxon>Asteroideae</taxon>
        <taxon>Heliantheae alliance</taxon>
        <taxon>Heliantheae</taxon>
        <taxon>Helianthus</taxon>
    </lineage>
</organism>
<dbReference type="InterPro" id="IPR016159">
    <property type="entry name" value="Cullin_repeat-like_dom_sf"/>
</dbReference>
<keyword evidence="5" id="KW-1185">Reference proteome</keyword>